<dbReference type="EMBL" id="KI517464">
    <property type="protein sequence ID" value="ESQ42695.1"/>
    <property type="molecule type" value="Genomic_DNA"/>
</dbReference>
<evidence type="ECO:0000256" key="1">
    <source>
        <dbReference type="SAM" id="MobiDB-lite"/>
    </source>
</evidence>
<dbReference type="InterPro" id="IPR007718">
    <property type="entry name" value="Srp40_C"/>
</dbReference>
<evidence type="ECO:0000313" key="4">
    <source>
        <dbReference type="Proteomes" id="UP000030689"/>
    </source>
</evidence>
<gene>
    <name evidence="3" type="ORF">EUTSA_v10013871mg</name>
</gene>
<name>V4KXF6_EUTSA</name>
<feature type="compositionally biased region" description="Polar residues" evidence="1">
    <location>
        <begin position="253"/>
        <end position="263"/>
    </location>
</feature>
<proteinExistence type="predicted"/>
<protein>
    <recommendedName>
        <fullName evidence="2">Srp40 C-terminal domain-containing protein</fullName>
    </recommendedName>
</protein>
<dbReference type="PANTHER" id="PTHR23216:SF1">
    <property type="entry name" value="NUCLEOLAR AND COILED-BODY PHOSPHOPROTEIN 1"/>
    <property type="match status" value="1"/>
</dbReference>
<dbReference type="OMA" id="QQSILHY"/>
<dbReference type="PROSITE" id="PS50896">
    <property type="entry name" value="LISH"/>
    <property type="match status" value="1"/>
</dbReference>
<feature type="compositionally biased region" description="Basic and acidic residues" evidence="1">
    <location>
        <begin position="218"/>
        <end position="241"/>
    </location>
</feature>
<dbReference type="STRING" id="72664.V4KXF6"/>
<feature type="compositionally biased region" description="Basic and acidic residues" evidence="1">
    <location>
        <begin position="121"/>
        <end position="136"/>
    </location>
</feature>
<feature type="compositionally biased region" description="Basic and acidic residues" evidence="1">
    <location>
        <begin position="145"/>
        <end position="154"/>
    </location>
</feature>
<dbReference type="Gramene" id="ESQ42695">
    <property type="protein sequence ID" value="ESQ42695"/>
    <property type="gene ID" value="EUTSA_v10013871mg"/>
</dbReference>
<dbReference type="GO" id="GO:0005730">
    <property type="term" value="C:nucleolus"/>
    <property type="evidence" value="ECO:0007669"/>
    <property type="project" value="InterPro"/>
</dbReference>
<accession>V4KXF6</accession>
<dbReference type="PANTHER" id="PTHR23216">
    <property type="entry name" value="NUCLEOLAR AND COILED-BODY PHOSPHOPROTEIN 1"/>
    <property type="match status" value="1"/>
</dbReference>
<feature type="compositionally biased region" description="Basic residues" evidence="1">
    <location>
        <begin position="335"/>
        <end position="348"/>
    </location>
</feature>
<sequence length="369" mass="41613">MPKTLAAEPSSNTLNPALLALKPRQVLICRPVMGKESKTLKSEQKVLLLRSIAQYLERCGFSKCFKKLLSEAEIEKKELNSTLPDIEEIYCDFLKKSHLEAVELKDESGDDEIANGKKKAGSVDHETDKKDKKKEVAVNGIPKADAMEGVEKVKKDKKKKRKETKLEVSEEEKVKETDAGIKDGLKEKKKKKNKSKSSEAESLGDDDKEKASKKRKRSEPEETKEQAEDDEESKRMKKEENAVEADEGVQETPVKQTDVQENGNVEKSETKSTNKKSGKGLSNSKEPKKPFQRVNVEEVVFTDERLKDNSYWAKDGADSGYGARAQEVLGQVRGRGFRHEKTKKKRGSYRGGEIDLQSHSVKFDYSDEE</sequence>
<dbReference type="Pfam" id="PF05022">
    <property type="entry name" value="SRP40_C"/>
    <property type="match status" value="1"/>
</dbReference>
<dbReference type="InterPro" id="IPR006594">
    <property type="entry name" value="LisH"/>
</dbReference>
<reference evidence="3 4" key="1">
    <citation type="journal article" date="2013" name="Front. Plant Sci.">
        <title>The Reference Genome of the Halophytic Plant Eutrema salsugineum.</title>
        <authorList>
            <person name="Yang R."/>
            <person name="Jarvis D.E."/>
            <person name="Chen H."/>
            <person name="Beilstein M.A."/>
            <person name="Grimwood J."/>
            <person name="Jenkins J."/>
            <person name="Shu S."/>
            <person name="Prochnik S."/>
            <person name="Xin M."/>
            <person name="Ma C."/>
            <person name="Schmutz J."/>
            <person name="Wing R.A."/>
            <person name="Mitchell-Olds T."/>
            <person name="Schumaker K.S."/>
            <person name="Wang X."/>
        </authorList>
    </citation>
    <scope>NUCLEOTIDE SEQUENCE [LARGE SCALE GENOMIC DNA]</scope>
</reference>
<organism evidence="3 4">
    <name type="scientific">Eutrema salsugineum</name>
    <name type="common">Saltwater cress</name>
    <name type="synonym">Sisymbrium salsugineum</name>
    <dbReference type="NCBI Taxonomy" id="72664"/>
    <lineage>
        <taxon>Eukaryota</taxon>
        <taxon>Viridiplantae</taxon>
        <taxon>Streptophyta</taxon>
        <taxon>Embryophyta</taxon>
        <taxon>Tracheophyta</taxon>
        <taxon>Spermatophyta</taxon>
        <taxon>Magnoliopsida</taxon>
        <taxon>eudicotyledons</taxon>
        <taxon>Gunneridae</taxon>
        <taxon>Pentapetalae</taxon>
        <taxon>rosids</taxon>
        <taxon>malvids</taxon>
        <taxon>Brassicales</taxon>
        <taxon>Brassicaceae</taxon>
        <taxon>Eutremeae</taxon>
        <taxon>Eutrema</taxon>
    </lineage>
</organism>
<feature type="region of interest" description="Disordered" evidence="1">
    <location>
        <begin position="332"/>
        <end position="369"/>
    </location>
</feature>
<feature type="domain" description="Srp40 C-terminal" evidence="2">
    <location>
        <begin position="290"/>
        <end position="363"/>
    </location>
</feature>
<dbReference type="Proteomes" id="UP000030689">
    <property type="component" value="Unassembled WGS sequence"/>
</dbReference>
<evidence type="ECO:0000259" key="2">
    <source>
        <dbReference type="Pfam" id="PF05022"/>
    </source>
</evidence>
<keyword evidence="4" id="KW-1185">Reference proteome</keyword>
<feature type="region of interest" description="Disordered" evidence="1">
    <location>
        <begin position="105"/>
        <end position="292"/>
    </location>
</feature>
<dbReference type="InterPro" id="IPR039191">
    <property type="entry name" value="Nopp140-like"/>
</dbReference>
<dbReference type="OrthoDB" id="5599646at2759"/>
<dbReference type="eggNOG" id="KOG2992">
    <property type="taxonomic scope" value="Eukaryota"/>
</dbReference>
<feature type="compositionally biased region" description="Basic and acidic residues" evidence="1">
    <location>
        <begin position="164"/>
        <end position="186"/>
    </location>
</feature>
<evidence type="ECO:0000313" key="3">
    <source>
        <dbReference type="EMBL" id="ESQ42695.1"/>
    </source>
</evidence>
<dbReference type="SMART" id="SM00667">
    <property type="entry name" value="LisH"/>
    <property type="match status" value="1"/>
</dbReference>
<dbReference type="AlphaFoldDB" id="V4KXF6"/>
<dbReference type="KEGG" id="eus:EUTSA_v10013871mg"/>